<sequence>MMSVRWPSFGLPLALVTISVLVAVGSCAPSAVEKAAEPSTDSLDKRGGARAFRGMDAFFPSAKRLSGGSPYFFLDKRAGGRAFHSGGRGSWGGGLGGFRLERRGGGRAFAGDWSGDAMARYYDSPYLYKRSLDAYNYLPYEGYY</sequence>
<dbReference type="AlphaFoldDB" id="A0AA36D867"/>
<feature type="chain" id="PRO_5041356940" evidence="1">
    <location>
        <begin position="28"/>
        <end position="144"/>
    </location>
</feature>
<evidence type="ECO:0000313" key="2">
    <source>
        <dbReference type="EMBL" id="CAJ0582507.1"/>
    </source>
</evidence>
<dbReference type="PROSITE" id="PS51257">
    <property type="entry name" value="PROKAR_LIPOPROTEIN"/>
    <property type="match status" value="1"/>
</dbReference>
<evidence type="ECO:0000256" key="1">
    <source>
        <dbReference type="SAM" id="SignalP"/>
    </source>
</evidence>
<protein>
    <submittedName>
        <fullName evidence="2">Uncharacterized protein</fullName>
    </submittedName>
</protein>
<dbReference type="Proteomes" id="UP001177023">
    <property type="component" value="Unassembled WGS sequence"/>
</dbReference>
<reference evidence="2" key="1">
    <citation type="submission" date="2023-06" db="EMBL/GenBank/DDBJ databases">
        <authorList>
            <person name="Delattre M."/>
        </authorList>
    </citation>
    <scope>NUCLEOTIDE SEQUENCE</scope>
    <source>
        <strain evidence="2">AF72</strain>
    </source>
</reference>
<accession>A0AA36D867</accession>
<proteinExistence type="predicted"/>
<organism evidence="2 3">
    <name type="scientific">Mesorhabditis spiculigera</name>
    <dbReference type="NCBI Taxonomy" id="96644"/>
    <lineage>
        <taxon>Eukaryota</taxon>
        <taxon>Metazoa</taxon>
        <taxon>Ecdysozoa</taxon>
        <taxon>Nematoda</taxon>
        <taxon>Chromadorea</taxon>
        <taxon>Rhabditida</taxon>
        <taxon>Rhabditina</taxon>
        <taxon>Rhabditomorpha</taxon>
        <taxon>Rhabditoidea</taxon>
        <taxon>Rhabditidae</taxon>
        <taxon>Mesorhabditinae</taxon>
        <taxon>Mesorhabditis</taxon>
    </lineage>
</organism>
<name>A0AA36D867_9BILA</name>
<feature type="non-terminal residue" evidence="2">
    <location>
        <position position="144"/>
    </location>
</feature>
<evidence type="ECO:0000313" key="3">
    <source>
        <dbReference type="Proteomes" id="UP001177023"/>
    </source>
</evidence>
<keyword evidence="3" id="KW-1185">Reference proteome</keyword>
<gene>
    <name evidence="2" type="ORF">MSPICULIGERA_LOCUS20637</name>
</gene>
<dbReference type="EMBL" id="CATQJA010002664">
    <property type="protein sequence ID" value="CAJ0582507.1"/>
    <property type="molecule type" value="Genomic_DNA"/>
</dbReference>
<comment type="caution">
    <text evidence="2">The sequence shown here is derived from an EMBL/GenBank/DDBJ whole genome shotgun (WGS) entry which is preliminary data.</text>
</comment>
<feature type="signal peptide" evidence="1">
    <location>
        <begin position="1"/>
        <end position="27"/>
    </location>
</feature>
<keyword evidence="1" id="KW-0732">Signal</keyword>